<name>A0AAW2PJ56_SESRA</name>
<feature type="compositionally biased region" description="Low complexity" evidence="1">
    <location>
        <begin position="31"/>
        <end position="52"/>
    </location>
</feature>
<dbReference type="EMBL" id="JACGWJ010000017">
    <property type="protein sequence ID" value="KAL0356235.1"/>
    <property type="molecule type" value="Genomic_DNA"/>
</dbReference>
<evidence type="ECO:0000313" key="2">
    <source>
        <dbReference type="EMBL" id="KAL0356235.1"/>
    </source>
</evidence>
<gene>
    <name evidence="2" type="ORF">Sradi_4070400</name>
</gene>
<reference evidence="2" key="2">
    <citation type="journal article" date="2024" name="Plant">
        <title>Genomic evolution and insights into agronomic trait innovations of Sesamum species.</title>
        <authorList>
            <person name="Miao H."/>
            <person name="Wang L."/>
            <person name="Qu L."/>
            <person name="Liu H."/>
            <person name="Sun Y."/>
            <person name="Le M."/>
            <person name="Wang Q."/>
            <person name="Wei S."/>
            <person name="Zheng Y."/>
            <person name="Lin W."/>
            <person name="Duan Y."/>
            <person name="Cao H."/>
            <person name="Xiong S."/>
            <person name="Wang X."/>
            <person name="Wei L."/>
            <person name="Li C."/>
            <person name="Ma Q."/>
            <person name="Ju M."/>
            <person name="Zhao R."/>
            <person name="Li G."/>
            <person name="Mu C."/>
            <person name="Tian Q."/>
            <person name="Mei H."/>
            <person name="Zhang T."/>
            <person name="Gao T."/>
            <person name="Zhang H."/>
        </authorList>
    </citation>
    <scope>NUCLEOTIDE SEQUENCE</scope>
    <source>
        <strain evidence="2">G02</strain>
    </source>
</reference>
<feature type="compositionally biased region" description="Basic residues" evidence="1">
    <location>
        <begin position="53"/>
        <end position="64"/>
    </location>
</feature>
<organism evidence="2">
    <name type="scientific">Sesamum radiatum</name>
    <name type="common">Black benniseed</name>
    <dbReference type="NCBI Taxonomy" id="300843"/>
    <lineage>
        <taxon>Eukaryota</taxon>
        <taxon>Viridiplantae</taxon>
        <taxon>Streptophyta</taxon>
        <taxon>Embryophyta</taxon>
        <taxon>Tracheophyta</taxon>
        <taxon>Spermatophyta</taxon>
        <taxon>Magnoliopsida</taxon>
        <taxon>eudicotyledons</taxon>
        <taxon>Gunneridae</taxon>
        <taxon>Pentapetalae</taxon>
        <taxon>asterids</taxon>
        <taxon>lamiids</taxon>
        <taxon>Lamiales</taxon>
        <taxon>Pedaliaceae</taxon>
        <taxon>Sesamum</taxon>
    </lineage>
</organism>
<evidence type="ECO:0000256" key="1">
    <source>
        <dbReference type="SAM" id="MobiDB-lite"/>
    </source>
</evidence>
<reference evidence="2" key="1">
    <citation type="submission" date="2020-06" db="EMBL/GenBank/DDBJ databases">
        <authorList>
            <person name="Li T."/>
            <person name="Hu X."/>
            <person name="Zhang T."/>
            <person name="Song X."/>
            <person name="Zhang H."/>
            <person name="Dai N."/>
            <person name="Sheng W."/>
            <person name="Hou X."/>
            <person name="Wei L."/>
        </authorList>
    </citation>
    <scope>NUCLEOTIDE SEQUENCE</scope>
    <source>
        <strain evidence="2">G02</strain>
        <tissue evidence="2">Leaf</tissue>
    </source>
</reference>
<comment type="caution">
    <text evidence="2">The sequence shown here is derived from an EMBL/GenBank/DDBJ whole genome shotgun (WGS) entry which is preliminary data.</text>
</comment>
<accession>A0AAW2PJ56</accession>
<sequence length="64" mass="7076">MSPCSGSFTCSQESTSGRPSSSLGPAWLGHYGWSTRSGSSYRRTGPARASSRNPRRIRRIERRT</sequence>
<protein>
    <submittedName>
        <fullName evidence="2">Uncharacterized protein</fullName>
    </submittedName>
</protein>
<dbReference type="AlphaFoldDB" id="A0AAW2PJ56"/>
<proteinExistence type="predicted"/>
<feature type="compositionally biased region" description="Polar residues" evidence="1">
    <location>
        <begin position="1"/>
        <end position="23"/>
    </location>
</feature>
<feature type="region of interest" description="Disordered" evidence="1">
    <location>
        <begin position="1"/>
        <end position="64"/>
    </location>
</feature>